<reference evidence="3 4" key="1">
    <citation type="submission" date="2019-05" db="EMBL/GenBank/DDBJ databases">
        <title>Sporisorium graminicola CBS 10092 draft sequencing and annotation.</title>
        <authorList>
            <person name="Solano-Gonzalez S."/>
            <person name="Caddick M.X."/>
            <person name="Darby A."/>
        </authorList>
    </citation>
    <scope>NUCLEOTIDE SEQUENCE [LARGE SCALE GENOMIC DNA]</scope>
    <source>
        <strain evidence="3 4">CBS 10092</strain>
    </source>
</reference>
<keyword evidence="4" id="KW-1185">Reference proteome</keyword>
<dbReference type="EMBL" id="SRRM01000011">
    <property type="protein sequence ID" value="TKY88047.1"/>
    <property type="molecule type" value="Genomic_DNA"/>
</dbReference>
<keyword evidence="2" id="KW-0472">Membrane</keyword>
<protein>
    <submittedName>
        <fullName evidence="3">Uncharacterized protein</fullName>
    </submittedName>
</protein>
<comment type="caution">
    <text evidence="3">The sequence shown here is derived from an EMBL/GenBank/DDBJ whole genome shotgun (WGS) entry which is preliminary data.</text>
</comment>
<feature type="region of interest" description="Disordered" evidence="1">
    <location>
        <begin position="26"/>
        <end position="91"/>
    </location>
</feature>
<keyword evidence="2" id="KW-0812">Transmembrane</keyword>
<organism evidence="3 4">
    <name type="scientific">Sporisorium graminicola</name>
    <dbReference type="NCBI Taxonomy" id="280036"/>
    <lineage>
        <taxon>Eukaryota</taxon>
        <taxon>Fungi</taxon>
        <taxon>Dikarya</taxon>
        <taxon>Basidiomycota</taxon>
        <taxon>Ustilaginomycotina</taxon>
        <taxon>Ustilaginomycetes</taxon>
        <taxon>Ustilaginales</taxon>
        <taxon>Ustilaginaceae</taxon>
        <taxon>Sporisorium</taxon>
    </lineage>
</organism>
<evidence type="ECO:0000313" key="3">
    <source>
        <dbReference type="EMBL" id="TKY88047.1"/>
    </source>
</evidence>
<dbReference type="KEGG" id="sgra:EX895_003143"/>
<feature type="compositionally biased region" description="Basic and acidic residues" evidence="1">
    <location>
        <begin position="153"/>
        <end position="169"/>
    </location>
</feature>
<feature type="compositionally biased region" description="Low complexity" evidence="1">
    <location>
        <begin position="59"/>
        <end position="84"/>
    </location>
</feature>
<gene>
    <name evidence="3" type="ORF">EX895_003143</name>
</gene>
<proteinExistence type="predicted"/>
<dbReference type="Proteomes" id="UP000306050">
    <property type="component" value="Chromosome SGRAM_19"/>
</dbReference>
<dbReference type="OrthoDB" id="2555959at2759"/>
<feature type="compositionally biased region" description="Low complexity" evidence="1">
    <location>
        <begin position="138"/>
        <end position="149"/>
    </location>
</feature>
<feature type="region of interest" description="Disordered" evidence="1">
    <location>
        <begin position="135"/>
        <end position="181"/>
    </location>
</feature>
<dbReference type="AlphaFoldDB" id="A0A4U7KV84"/>
<name>A0A4U7KV84_9BASI</name>
<feature type="transmembrane region" description="Helical" evidence="2">
    <location>
        <begin position="107"/>
        <end position="124"/>
    </location>
</feature>
<evidence type="ECO:0000313" key="4">
    <source>
        <dbReference type="Proteomes" id="UP000306050"/>
    </source>
</evidence>
<keyword evidence="2" id="KW-1133">Transmembrane helix</keyword>
<sequence length="181" mass="18889">MNARTVMTHMPKARALHTTAIRLVSRPRDAASAPSASQPVFKKDAPAAPAPPARPARPVRPTAPAPAARSDTPAGASAGATASGGRSGGKKGSVYASYKALPYNTKLVFWTCGAMFATLGLLAADKLEELFPARNNRSSPTTAAPASTTGAKFIDHDTATQQHKEEKKPKLFSISVVDRSP</sequence>
<evidence type="ECO:0000256" key="2">
    <source>
        <dbReference type="SAM" id="Phobius"/>
    </source>
</evidence>
<dbReference type="GeneID" id="40726038"/>
<accession>A0A4U7KV84</accession>
<evidence type="ECO:0000256" key="1">
    <source>
        <dbReference type="SAM" id="MobiDB-lite"/>
    </source>
</evidence>
<dbReference type="RefSeq" id="XP_029740032.1">
    <property type="nucleotide sequence ID" value="XM_029883741.1"/>
</dbReference>